<keyword evidence="2 7" id="KW-0699">rRNA-binding</keyword>
<dbReference type="Gene3D" id="1.10.8.50">
    <property type="match status" value="1"/>
</dbReference>
<comment type="caution">
    <text evidence="9">The sequence shown here is derived from an EMBL/GenBank/DDBJ whole genome shotgun (WGS) entry which is preliminary data.</text>
</comment>
<evidence type="ECO:0000256" key="1">
    <source>
        <dbReference type="ARBA" id="ARBA00008080"/>
    </source>
</evidence>
<evidence type="ECO:0000256" key="4">
    <source>
        <dbReference type="ARBA" id="ARBA00022980"/>
    </source>
</evidence>
<comment type="subunit">
    <text evidence="7">Part of the 30S ribosomal subunit. Forms a loose heterodimer with protein S19. Forms two bridges to the 50S subunit in the 70S ribosome.</text>
</comment>
<evidence type="ECO:0000256" key="2">
    <source>
        <dbReference type="ARBA" id="ARBA00022730"/>
    </source>
</evidence>
<dbReference type="PROSITE" id="PS00646">
    <property type="entry name" value="RIBOSOMAL_S13_1"/>
    <property type="match status" value="1"/>
</dbReference>
<gene>
    <name evidence="7" type="primary">rpsM</name>
    <name evidence="9" type="ORF">US52_C0013G0019</name>
</gene>
<evidence type="ECO:0000256" key="8">
    <source>
        <dbReference type="RuleBase" id="RU003830"/>
    </source>
</evidence>
<comment type="similarity">
    <text evidence="1 7 8">Belongs to the universal ribosomal protein uS13 family.</text>
</comment>
<evidence type="ECO:0000256" key="5">
    <source>
        <dbReference type="ARBA" id="ARBA00023274"/>
    </source>
</evidence>
<evidence type="ECO:0000256" key="7">
    <source>
        <dbReference type="HAMAP-Rule" id="MF_01315"/>
    </source>
</evidence>
<dbReference type="FunFam" id="1.10.8.50:FF:000001">
    <property type="entry name" value="30S ribosomal protein S13"/>
    <property type="match status" value="1"/>
</dbReference>
<dbReference type="PROSITE" id="PS50159">
    <property type="entry name" value="RIBOSOMAL_S13_2"/>
    <property type="match status" value="1"/>
</dbReference>
<dbReference type="HAMAP" id="MF_01315">
    <property type="entry name" value="Ribosomal_uS13"/>
    <property type="match status" value="1"/>
</dbReference>
<dbReference type="GO" id="GO:0000049">
    <property type="term" value="F:tRNA binding"/>
    <property type="evidence" value="ECO:0007669"/>
    <property type="project" value="UniProtKB-UniRule"/>
</dbReference>
<dbReference type="PIRSF" id="PIRSF002134">
    <property type="entry name" value="Ribosomal_S13"/>
    <property type="match status" value="1"/>
</dbReference>
<comment type="function">
    <text evidence="7">Located at the top of the head of the 30S subunit, it contacts several helices of the 16S rRNA. In the 70S ribosome it contacts the 23S rRNA (bridge B1a) and protein L5 of the 50S subunit (bridge B1b), connecting the 2 subunits; these bridges are implicated in subunit movement. Contacts the tRNAs in the A and P-sites.</text>
</comment>
<protein>
    <recommendedName>
        <fullName evidence="6 7">Small ribosomal subunit protein uS13</fullName>
    </recommendedName>
</protein>
<dbReference type="EMBL" id="LBTH01000013">
    <property type="protein sequence ID" value="KKQ35922.1"/>
    <property type="molecule type" value="Genomic_DNA"/>
</dbReference>
<accession>A0A0G0H151</accession>
<dbReference type="GO" id="GO:0006412">
    <property type="term" value="P:translation"/>
    <property type="evidence" value="ECO:0007669"/>
    <property type="project" value="UniProtKB-UniRule"/>
</dbReference>
<dbReference type="GO" id="GO:0019843">
    <property type="term" value="F:rRNA binding"/>
    <property type="evidence" value="ECO:0007669"/>
    <property type="project" value="UniProtKB-UniRule"/>
</dbReference>
<reference evidence="9" key="1">
    <citation type="journal article" date="2015" name="Nature">
        <title>rRNA introns, odd ribosomes, and small enigmatic genomes across a large radiation of phyla.</title>
        <authorList>
            <person name="Brown C.T."/>
            <person name="Hug L.A."/>
            <person name="Thomas B.C."/>
            <person name="Sharon I."/>
            <person name="Castelle C.J."/>
            <person name="Singh A."/>
            <person name="Wilkins M.J."/>
            <person name="Williams K.H."/>
            <person name="Banfield J.F."/>
        </authorList>
    </citation>
    <scope>NUCLEOTIDE SEQUENCE [LARGE SCALE GENOMIC DNA]</scope>
</reference>
<dbReference type="InterPro" id="IPR001892">
    <property type="entry name" value="Ribosomal_uS13"/>
</dbReference>
<dbReference type="PANTHER" id="PTHR10871:SF1">
    <property type="entry name" value="SMALL RIBOSOMAL SUBUNIT PROTEIN US13M"/>
    <property type="match status" value="1"/>
</dbReference>
<dbReference type="InterPro" id="IPR018269">
    <property type="entry name" value="Ribosomal_uS13_CS"/>
</dbReference>
<keyword evidence="7" id="KW-0820">tRNA-binding</keyword>
<dbReference type="SUPFAM" id="SSF46946">
    <property type="entry name" value="S13-like H2TH domain"/>
    <property type="match status" value="1"/>
</dbReference>
<organism evidence="9 10">
    <name type="scientific">candidate division WS6 bacterium GW2011_GWA2_37_6</name>
    <dbReference type="NCBI Taxonomy" id="1619087"/>
    <lineage>
        <taxon>Bacteria</taxon>
        <taxon>Candidatus Dojkabacteria</taxon>
    </lineage>
</organism>
<dbReference type="PATRIC" id="fig|1619087.5.peg.208"/>
<sequence length="127" mass="14331">MARITGVEIPNEKRIDIALTYIHGIGRASAKKVLGLANIEPNIKVNKLNESQLSRLAQVIETNMKVEGELKQEVYRNIKRLKDIKSYRGLRHKLGLPVRGQRTRTNAVTRKGRNIAVGGLKHKLEKT</sequence>
<dbReference type="InterPro" id="IPR019980">
    <property type="entry name" value="Ribosomal_uS13_bac-type"/>
</dbReference>
<dbReference type="AlphaFoldDB" id="A0A0G0H151"/>
<dbReference type="GO" id="GO:0003735">
    <property type="term" value="F:structural constituent of ribosome"/>
    <property type="evidence" value="ECO:0007669"/>
    <property type="project" value="InterPro"/>
</dbReference>
<keyword evidence="5 7" id="KW-0687">Ribonucleoprotein</keyword>
<proteinExistence type="inferred from homology"/>
<evidence type="ECO:0000256" key="6">
    <source>
        <dbReference type="ARBA" id="ARBA00035166"/>
    </source>
</evidence>
<name>A0A0G0H151_9BACT</name>
<evidence type="ECO:0000256" key="3">
    <source>
        <dbReference type="ARBA" id="ARBA00022884"/>
    </source>
</evidence>
<dbReference type="Pfam" id="PF00416">
    <property type="entry name" value="Ribosomal_S13"/>
    <property type="match status" value="1"/>
</dbReference>
<dbReference type="GO" id="GO:0015935">
    <property type="term" value="C:small ribosomal subunit"/>
    <property type="evidence" value="ECO:0007669"/>
    <property type="project" value="TreeGrafter"/>
</dbReference>
<dbReference type="Proteomes" id="UP000034852">
    <property type="component" value="Unassembled WGS sequence"/>
</dbReference>
<dbReference type="InterPro" id="IPR027437">
    <property type="entry name" value="Rbsml_uS13_C"/>
</dbReference>
<keyword evidence="3 7" id="KW-0694">RNA-binding</keyword>
<dbReference type="NCBIfam" id="TIGR03631">
    <property type="entry name" value="uS13_bact"/>
    <property type="match status" value="1"/>
</dbReference>
<dbReference type="GO" id="GO:0005829">
    <property type="term" value="C:cytosol"/>
    <property type="evidence" value="ECO:0007669"/>
    <property type="project" value="TreeGrafter"/>
</dbReference>
<dbReference type="Gene3D" id="4.10.910.10">
    <property type="entry name" value="30s ribosomal protein s13, domain 2"/>
    <property type="match status" value="1"/>
</dbReference>
<keyword evidence="4 7" id="KW-0689">Ribosomal protein</keyword>
<evidence type="ECO:0000313" key="10">
    <source>
        <dbReference type="Proteomes" id="UP000034852"/>
    </source>
</evidence>
<dbReference type="PANTHER" id="PTHR10871">
    <property type="entry name" value="30S RIBOSOMAL PROTEIN S13/40S RIBOSOMAL PROTEIN S18"/>
    <property type="match status" value="1"/>
</dbReference>
<dbReference type="InterPro" id="IPR010979">
    <property type="entry name" value="Ribosomal_uS13-like_H2TH"/>
</dbReference>
<evidence type="ECO:0000313" key="9">
    <source>
        <dbReference type="EMBL" id="KKQ35922.1"/>
    </source>
</evidence>